<sequence>MFLFDLALVLTALSLFSIIAMGLRVAQYRSMGRELIKSLEDVLYEGTQNKPEWPDLPERSSALTELRLRVQSAVVALREEREKTVQEQSKLSGILGHILSGVMMLDRAGRIVFVNPAMETLFGLPAENWIGRWHWETAYPYEVAALVDESLSLGTTQKREVTVHKPHDLTLEVHVTPILHSTGGVAGAVLLLHDVTEWRRLESMRSDFVANVSHELRTPITALKGFAETLLDGALDDPKVAREFLEIIRAEADRITRLVNDLLDLSKIEAKQVPLHMENVSLREMFARVTQIFVADAKQEGVAILTDLPFSDLRVSADIDRLQQVLVNLVSNALQFTPREGTITLSAEEVHNRVVVRVRDTGAGIPAQDLGRVFERFYRVDKARSRRSGGTGLGLAIVKHIVEAHGGRVGVFSEFGQGSEFFFDLPIAQESASSV</sequence>
<dbReference type="InterPro" id="IPR036097">
    <property type="entry name" value="HisK_dim/P_sf"/>
</dbReference>
<evidence type="ECO:0000256" key="9">
    <source>
        <dbReference type="ARBA" id="ARBA00023012"/>
    </source>
</evidence>
<feature type="domain" description="PAS" evidence="12">
    <location>
        <begin position="87"/>
        <end position="132"/>
    </location>
</feature>
<dbReference type="SUPFAM" id="SSF55785">
    <property type="entry name" value="PYP-like sensor domain (PAS domain)"/>
    <property type="match status" value="1"/>
</dbReference>
<comment type="caution">
    <text evidence="13">The sequence shown here is derived from an EMBL/GenBank/DDBJ whole genome shotgun (WGS) entry which is preliminary data.</text>
</comment>
<dbReference type="Gene3D" id="1.10.287.130">
    <property type="match status" value="1"/>
</dbReference>
<keyword evidence="4" id="KW-0597">Phosphoprotein</keyword>
<dbReference type="Gene3D" id="3.30.565.10">
    <property type="entry name" value="Histidine kinase-like ATPase, C-terminal domain"/>
    <property type="match status" value="1"/>
</dbReference>
<dbReference type="OrthoDB" id="9813151at2"/>
<dbReference type="GO" id="GO:0005886">
    <property type="term" value="C:plasma membrane"/>
    <property type="evidence" value="ECO:0007669"/>
    <property type="project" value="UniProtKB-SubCell"/>
</dbReference>
<dbReference type="InterPro" id="IPR035965">
    <property type="entry name" value="PAS-like_dom_sf"/>
</dbReference>
<dbReference type="PANTHER" id="PTHR45453:SF1">
    <property type="entry name" value="PHOSPHATE REGULON SENSOR PROTEIN PHOR"/>
    <property type="match status" value="1"/>
</dbReference>
<keyword evidence="6" id="KW-0547">Nucleotide-binding</keyword>
<evidence type="ECO:0000256" key="5">
    <source>
        <dbReference type="ARBA" id="ARBA00022679"/>
    </source>
</evidence>
<dbReference type="CDD" id="cd00082">
    <property type="entry name" value="HisKA"/>
    <property type="match status" value="1"/>
</dbReference>
<proteinExistence type="predicted"/>
<dbReference type="PROSITE" id="PS50112">
    <property type="entry name" value="PAS"/>
    <property type="match status" value="1"/>
</dbReference>
<dbReference type="AlphaFoldDB" id="A0A124IVY6"/>
<dbReference type="SMART" id="SM00387">
    <property type="entry name" value="HATPase_c"/>
    <property type="match status" value="1"/>
</dbReference>
<evidence type="ECO:0000256" key="1">
    <source>
        <dbReference type="ARBA" id="ARBA00000085"/>
    </source>
</evidence>
<dbReference type="InterPro" id="IPR003661">
    <property type="entry name" value="HisK_dim/P_dom"/>
</dbReference>
<keyword evidence="10" id="KW-0472">Membrane</keyword>
<evidence type="ECO:0000256" key="10">
    <source>
        <dbReference type="ARBA" id="ARBA00023136"/>
    </source>
</evidence>
<dbReference type="GO" id="GO:0016036">
    <property type="term" value="P:cellular response to phosphate starvation"/>
    <property type="evidence" value="ECO:0007669"/>
    <property type="project" value="TreeGrafter"/>
</dbReference>
<dbReference type="GO" id="GO:0004721">
    <property type="term" value="F:phosphoprotein phosphatase activity"/>
    <property type="evidence" value="ECO:0007669"/>
    <property type="project" value="TreeGrafter"/>
</dbReference>
<comment type="subcellular location">
    <subcellularLocation>
        <location evidence="2">Cell membrane</location>
        <topology evidence="2">Multi-pass membrane protein</topology>
    </subcellularLocation>
</comment>
<accession>A0A124IVY6</accession>
<dbReference type="Pfam" id="PF00512">
    <property type="entry name" value="HisKA"/>
    <property type="match status" value="1"/>
</dbReference>
<dbReference type="NCBIfam" id="NF046044">
    <property type="entry name" value="PnpS"/>
    <property type="match status" value="1"/>
</dbReference>
<dbReference type="InterPro" id="IPR004358">
    <property type="entry name" value="Sig_transdc_His_kin-like_C"/>
</dbReference>
<keyword evidence="14" id="KW-1185">Reference proteome</keyword>
<keyword evidence="8" id="KW-0067">ATP-binding</keyword>
<comment type="catalytic activity">
    <reaction evidence="1">
        <text>ATP + protein L-histidine = ADP + protein N-phospho-L-histidine.</text>
        <dbReference type="EC" id="2.7.13.3"/>
    </reaction>
</comment>
<evidence type="ECO:0000256" key="8">
    <source>
        <dbReference type="ARBA" id="ARBA00022840"/>
    </source>
</evidence>
<dbReference type="InterPro" id="IPR003594">
    <property type="entry name" value="HATPase_dom"/>
</dbReference>
<dbReference type="InterPro" id="IPR036890">
    <property type="entry name" value="HATPase_C_sf"/>
</dbReference>
<dbReference type="GO" id="GO:0000155">
    <property type="term" value="F:phosphorelay sensor kinase activity"/>
    <property type="evidence" value="ECO:0007669"/>
    <property type="project" value="InterPro"/>
</dbReference>
<dbReference type="RefSeq" id="WP_160327216.1">
    <property type="nucleotide sequence ID" value="NZ_LPVJ01000038.1"/>
</dbReference>
<evidence type="ECO:0000259" key="11">
    <source>
        <dbReference type="PROSITE" id="PS50109"/>
    </source>
</evidence>
<dbReference type="NCBIfam" id="TIGR00229">
    <property type="entry name" value="sensory_box"/>
    <property type="match status" value="1"/>
</dbReference>
<dbReference type="SMART" id="SM00091">
    <property type="entry name" value="PAS"/>
    <property type="match status" value="1"/>
</dbReference>
<evidence type="ECO:0000256" key="3">
    <source>
        <dbReference type="ARBA" id="ARBA00012438"/>
    </source>
</evidence>
<dbReference type="InterPro" id="IPR000014">
    <property type="entry name" value="PAS"/>
</dbReference>
<evidence type="ECO:0000256" key="2">
    <source>
        <dbReference type="ARBA" id="ARBA00004651"/>
    </source>
</evidence>
<dbReference type="SMART" id="SM00388">
    <property type="entry name" value="HisKA"/>
    <property type="match status" value="1"/>
</dbReference>
<dbReference type="Gene3D" id="3.30.450.20">
    <property type="entry name" value="PAS domain"/>
    <property type="match status" value="1"/>
</dbReference>
<dbReference type="Pfam" id="PF02518">
    <property type="entry name" value="HATPase_c"/>
    <property type="match status" value="1"/>
</dbReference>
<dbReference type="InterPro" id="IPR050351">
    <property type="entry name" value="BphY/WalK/GraS-like"/>
</dbReference>
<dbReference type="SUPFAM" id="SSF47384">
    <property type="entry name" value="Homodimeric domain of signal transducing histidine kinase"/>
    <property type="match status" value="1"/>
</dbReference>
<evidence type="ECO:0000313" key="14">
    <source>
        <dbReference type="Proteomes" id="UP000053557"/>
    </source>
</evidence>
<evidence type="ECO:0000256" key="7">
    <source>
        <dbReference type="ARBA" id="ARBA00022777"/>
    </source>
</evidence>
<evidence type="ECO:0000259" key="12">
    <source>
        <dbReference type="PROSITE" id="PS50112"/>
    </source>
</evidence>
<dbReference type="SUPFAM" id="SSF55874">
    <property type="entry name" value="ATPase domain of HSP90 chaperone/DNA topoisomerase II/histidine kinase"/>
    <property type="match status" value="1"/>
</dbReference>
<dbReference type="PRINTS" id="PR00344">
    <property type="entry name" value="BCTRLSENSOR"/>
</dbReference>
<dbReference type="FunFam" id="1.10.287.130:FF:000001">
    <property type="entry name" value="Two-component sensor histidine kinase"/>
    <property type="match status" value="1"/>
</dbReference>
<reference evidence="13 14" key="1">
    <citation type="submission" date="2015-12" db="EMBL/GenBank/DDBJ databases">
        <title>Draft genome sequence of Acidibacillus ferrooxidans ITV001, isolated from a chalcopyrite acid mine drainage site in Brazil.</title>
        <authorList>
            <person name="Dall'Agnol H."/>
            <person name="Nancucheo I."/>
            <person name="Johnson B."/>
            <person name="Oliveira R."/>
            <person name="Leite L."/>
            <person name="Pylro V."/>
            <person name="Nunes G.L."/>
            <person name="Tzotzos G."/>
            <person name="Fernandes G.R."/>
            <person name="Dutra J."/>
            <person name="Orellana S.C."/>
            <person name="Oliveira G."/>
        </authorList>
    </citation>
    <scope>NUCLEOTIDE SEQUENCE [LARGE SCALE GENOMIC DNA]</scope>
    <source>
        <strain evidence="14">ITV01</strain>
    </source>
</reference>
<dbReference type="InterPro" id="IPR005467">
    <property type="entry name" value="His_kinase_dom"/>
</dbReference>
<dbReference type="FunFam" id="3.30.565.10:FF:000006">
    <property type="entry name" value="Sensor histidine kinase WalK"/>
    <property type="match status" value="1"/>
</dbReference>
<evidence type="ECO:0000256" key="4">
    <source>
        <dbReference type="ARBA" id="ARBA00022553"/>
    </source>
</evidence>
<dbReference type="EMBL" id="LPVJ01000038">
    <property type="protein sequence ID" value="KUO95706.1"/>
    <property type="molecule type" value="Genomic_DNA"/>
</dbReference>
<feature type="domain" description="Histidine kinase" evidence="11">
    <location>
        <begin position="211"/>
        <end position="429"/>
    </location>
</feature>
<dbReference type="CDD" id="cd00130">
    <property type="entry name" value="PAS"/>
    <property type="match status" value="1"/>
</dbReference>
<gene>
    <name evidence="13" type="ORF">ATW55_13225</name>
</gene>
<evidence type="ECO:0000256" key="6">
    <source>
        <dbReference type="ARBA" id="ARBA00022741"/>
    </source>
</evidence>
<dbReference type="InterPro" id="IPR013656">
    <property type="entry name" value="PAS_4"/>
</dbReference>
<keyword evidence="5" id="KW-0808">Transferase</keyword>
<evidence type="ECO:0000313" key="13">
    <source>
        <dbReference type="EMBL" id="KUO95706.1"/>
    </source>
</evidence>
<name>A0A124IVY6_9BACL</name>
<dbReference type="Proteomes" id="UP000053557">
    <property type="component" value="Unassembled WGS sequence"/>
</dbReference>
<dbReference type="EC" id="2.7.13.3" evidence="3"/>
<keyword evidence="9" id="KW-0902">Two-component regulatory system</keyword>
<dbReference type="Pfam" id="PF08448">
    <property type="entry name" value="PAS_4"/>
    <property type="match status" value="1"/>
</dbReference>
<organism evidence="13 14">
    <name type="scientific">Ferroacidibacillus organovorans</name>
    <dbReference type="NCBI Taxonomy" id="1765683"/>
    <lineage>
        <taxon>Bacteria</taxon>
        <taxon>Bacillati</taxon>
        <taxon>Bacillota</taxon>
        <taxon>Bacilli</taxon>
        <taxon>Bacillales</taxon>
        <taxon>Alicyclobacillaceae</taxon>
        <taxon>Ferroacidibacillus</taxon>
    </lineage>
</organism>
<dbReference type="PANTHER" id="PTHR45453">
    <property type="entry name" value="PHOSPHATE REGULON SENSOR PROTEIN PHOR"/>
    <property type="match status" value="1"/>
</dbReference>
<dbReference type="CDD" id="cd16922">
    <property type="entry name" value="HATPase_EvgS-ArcB-TorS-like"/>
    <property type="match status" value="1"/>
</dbReference>
<keyword evidence="7" id="KW-0418">Kinase</keyword>
<dbReference type="GO" id="GO:0005524">
    <property type="term" value="F:ATP binding"/>
    <property type="evidence" value="ECO:0007669"/>
    <property type="project" value="UniProtKB-KW"/>
</dbReference>
<protein>
    <recommendedName>
        <fullName evidence="3">histidine kinase</fullName>
        <ecNumber evidence="3">2.7.13.3</ecNumber>
    </recommendedName>
</protein>
<dbReference type="PROSITE" id="PS50109">
    <property type="entry name" value="HIS_KIN"/>
    <property type="match status" value="1"/>
</dbReference>